<keyword evidence="3" id="KW-1185">Reference proteome</keyword>
<dbReference type="AlphaFoldDB" id="A0A8J7AZT6"/>
<accession>A0A8J7AZT6</accession>
<evidence type="ECO:0000313" key="3">
    <source>
        <dbReference type="Proteomes" id="UP000636505"/>
    </source>
</evidence>
<dbReference type="GO" id="GO:0008168">
    <property type="term" value="F:methyltransferase activity"/>
    <property type="evidence" value="ECO:0007669"/>
    <property type="project" value="UniProtKB-KW"/>
</dbReference>
<evidence type="ECO:0000313" key="2">
    <source>
        <dbReference type="EMBL" id="MBE9079467.1"/>
    </source>
</evidence>
<dbReference type="PANTHER" id="PTHR42912:SF68">
    <property type="entry name" value="METHYLTRANSFERASE TYPE 11 DOMAIN-CONTAINING PROTEIN"/>
    <property type="match status" value="1"/>
</dbReference>
<dbReference type="Pfam" id="PF13649">
    <property type="entry name" value="Methyltransf_25"/>
    <property type="match status" value="1"/>
</dbReference>
<gene>
    <name evidence="2" type="ORF">IQ241_19560</name>
</gene>
<dbReference type="Gene3D" id="3.40.50.150">
    <property type="entry name" value="Vaccinia Virus protein VP39"/>
    <property type="match status" value="1"/>
</dbReference>
<keyword evidence="2" id="KW-0489">Methyltransferase</keyword>
<dbReference type="InterPro" id="IPR050508">
    <property type="entry name" value="Methyltransf_Superfamily"/>
</dbReference>
<dbReference type="EMBL" id="JADEXG010000057">
    <property type="protein sequence ID" value="MBE9079467.1"/>
    <property type="molecule type" value="Genomic_DNA"/>
</dbReference>
<protein>
    <submittedName>
        <fullName evidence="2">Class I SAM-dependent methyltransferase</fullName>
    </submittedName>
</protein>
<proteinExistence type="predicted"/>
<dbReference type="SUPFAM" id="SSF53335">
    <property type="entry name" value="S-adenosyl-L-methionine-dependent methyltransferases"/>
    <property type="match status" value="1"/>
</dbReference>
<name>A0A8J7AZT6_9CYAN</name>
<dbReference type="RefSeq" id="WP_193910461.1">
    <property type="nucleotide sequence ID" value="NZ_JADEXG010000057.1"/>
</dbReference>
<organism evidence="2 3">
    <name type="scientific">Vasconcelosia minhoensis LEGE 07310</name>
    <dbReference type="NCBI Taxonomy" id="915328"/>
    <lineage>
        <taxon>Bacteria</taxon>
        <taxon>Bacillati</taxon>
        <taxon>Cyanobacteriota</taxon>
        <taxon>Cyanophyceae</taxon>
        <taxon>Nodosilineales</taxon>
        <taxon>Cymatolegaceae</taxon>
        <taxon>Vasconcelosia</taxon>
        <taxon>Vasconcelosia minhoensis</taxon>
    </lineage>
</organism>
<dbReference type="Proteomes" id="UP000636505">
    <property type="component" value="Unassembled WGS sequence"/>
</dbReference>
<dbReference type="InterPro" id="IPR041698">
    <property type="entry name" value="Methyltransf_25"/>
</dbReference>
<dbReference type="GO" id="GO:0032259">
    <property type="term" value="P:methylation"/>
    <property type="evidence" value="ECO:0007669"/>
    <property type="project" value="UniProtKB-KW"/>
</dbReference>
<comment type="caution">
    <text evidence="2">The sequence shown here is derived from an EMBL/GenBank/DDBJ whole genome shotgun (WGS) entry which is preliminary data.</text>
</comment>
<keyword evidence="2" id="KW-0808">Transferase</keyword>
<dbReference type="CDD" id="cd02440">
    <property type="entry name" value="AdoMet_MTases"/>
    <property type="match status" value="1"/>
</dbReference>
<evidence type="ECO:0000259" key="1">
    <source>
        <dbReference type="Pfam" id="PF13649"/>
    </source>
</evidence>
<dbReference type="PANTHER" id="PTHR42912">
    <property type="entry name" value="METHYLTRANSFERASE"/>
    <property type="match status" value="1"/>
</dbReference>
<reference evidence="2" key="1">
    <citation type="submission" date="2020-10" db="EMBL/GenBank/DDBJ databases">
        <authorList>
            <person name="Castelo-Branco R."/>
            <person name="Eusebio N."/>
            <person name="Adriana R."/>
            <person name="Vieira A."/>
            <person name="Brugerolle De Fraissinette N."/>
            <person name="Rezende De Castro R."/>
            <person name="Schneider M.P."/>
            <person name="Vasconcelos V."/>
            <person name="Leao P.N."/>
        </authorList>
    </citation>
    <scope>NUCLEOTIDE SEQUENCE</scope>
    <source>
        <strain evidence="2">LEGE 07310</strain>
    </source>
</reference>
<dbReference type="InterPro" id="IPR029063">
    <property type="entry name" value="SAM-dependent_MTases_sf"/>
</dbReference>
<sequence length="314" mass="34845">MNAIAAPNLASAMVNRLLAIRPLWTIAKRRARKMMIDRAETIGVPWRETVIEMRSRGSDEGPAGELADEWQAELAAIANPHIRYPDYYQTSFHAYDEGNLGWLPAMEVEVAAKAVHARLWPEAGAQGDAMLRQSYHNALQPQLPVAPEKIVDLGCGVGMSTETLQERYPSAHLTGVDLSPYFLAVAQYRAQPRAQITWHHAPAEATGLPTADYDLVSACLMFHELPQSAAKAILREARRLLRPGGHMAIMDMNPQSEVYATMPPFVLALLKSTEPYLDEYFALDIAQAFQEAGFKAPTVIYNSARHRTILAEAR</sequence>
<feature type="domain" description="Methyltransferase" evidence="1">
    <location>
        <begin position="150"/>
        <end position="245"/>
    </location>
</feature>